<protein>
    <submittedName>
        <fullName evidence="2">Uncharacterized protein</fullName>
    </submittedName>
</protein>
<organism evidence="2 3">
    <name type="scientific">Muraenolepis orangiensis</name>
    <name type="common">Patagonian moray cod</name>
    <dbReference type="NCBI Taxonomy" id="630683"/>
    <lineage>
        <taxon>Eukaryota</taxon>
        <taxon>Metazoa</taxon>
        <taxon>Chordata</taxon>
        <taxon>Craniata</taxon>
        <taxon>Vertebrata</taxon>
        <taxon>Euteleostomi</taxon>
        <taxon>Actinopterygii</taxon>
        <taxon>Neopterygii</taxon>
        <taxon>Teleostei</taxon>
        <taxon>Neoteleostei</taxon>
        <taxon>Acanthomorphata</taxon>
        <taxon>Zeiogadaria</taxon>
        <taxon>Gadariae</taxon>
        <taxon>Gadiformes</taxon>
        <taxon>Muraenolepidoidei</taxon>
        <taxon>Muraenolepididae</taxon>
        <taxon>Muraenolepis</taxon>
    </lineage>
</organism>
<feature type="compositionally biased region" description="Polar residues" evidence="1">
    <location>
        <begin position="90"/>
        <end position="99"/>
    </location>
</feature>
<evidence type="ECO:0000313" key="2">
    <source>
        <dbReference type="EMBL" id="KAJ3598920.1"/>
    </source>
</evidence>
<proteinExistence type="predicted"/>
<name>A0A9Q0E1M1_9TELE</name>
<evidence type="ECO:0000313" key="3">
    <source>
        <dbReference type="Proteomes" id="UP001148018"/>
    </source>
</evidence>
<keyword evidence="3" id="KW-1185">Reference proteome</keyword>
<dbReference type="AlphaFoldDB" id="A0A9Q0E1M1"/>
<dbReference type="Proteomes" id="UP001148018">
    <property type="component" value="Unassembled WGS sequence"/>
</dbReference>
<feature type="region of interest" description="Disordered" evidence="1">
    <location>
        <begin position="67"/>
        <end position="99"/>
    </location>
</feature>
<comment type="caution">
    <text evidence="2">The sequence shown here is derived from an EMBL/GenBank/DDBJ whole genome shotgun (WGS) entry which is preliminary data.</text>
</comment>
<reference evidence="2" key="1">
    <citation type="submission" date="2022-07" db="EMBL/GenBank/DDBJ databases">
        <title>Chromosome-level genome of Muraenolepis orangiensis.</title>
        <authorList>
            <person name="Kim J."/>
        </authorList>
    </citation>
    <scope>NUCLEOTIDE SEQUENCE</scope>
    <source>
        <strain evidence="2">KU_S4_2022</strain>
        <tissue evidence="2">Muscle</tissue>
    </source>
</reference>
<evidence type="ECO:0000256" key="1">
    <source>
        <dbReference type="SAM" id="MobiDB-lite"/>
    </source>
</evidence>
<gene>
    <name evidence="2" type="ORF">NHX12_032883</name>
</gene>
<feature type="non-terminal residue" evidence="2">
    <location>
        <position position="99"/>
    </location>
</feature>
<sequence length="99" mass="10598">TPPSAWRASPCCCSALAWRRRAPVLRGSGRTAPCRRWREGTSTAPGLWRDTRAATTTWRATCVCGASTPPTSSSCASTSRARWTGRGGRTSLTASICRP</sequence>
<feature type="non-terminal residue" evidence="2">
    <location>
        <position position="1"/>
    </location>
</feature>
<accession>A0A9Q0E1M1</accession>
<feature type="compositionally biased region" description="Low complexity" evidence="1">
    <location>
        <begin position="67"/>
        <end position="82"/>
    </location>
</feature>
<dbReference type="EMBL" id="JANIIK010000048">
    <property type="protein sequence ID" value="KAJ3598920.1"/>
    <property type="molecule type" value="Genomic_DNA"/>
</dbReference>